<name>A0A4V1Q3F3_9AGAR</name>
<protein>
    <recommendedName>
        <fullName evidence="2">Protein kinase domain-containing protein</fullName>
    </recommendedName>
</protein>
<dbReference type="GO" id="GO:0044773">
    <property type="term" value="P:mitotic DNA damage checkpoint signaling"/>
    <property type="evidence" value="ECO:0007669"/>
    <property type="project" value="TreeGrafter"/>
</dbReference>
<dbReference type="InterPro" id="IPR011009">
    <property type="entry name" value="Kinase-like_dom_sf"/>
</dbReference>
<dbReference type="SUPFAM" id="SSF56112">
    <property type="entry name" value="Protein kinase-like (PK-like)"/>
    <property type="match status" value="1"/>
</dbReference>
<evidence type="ECO:0000313" key="4">
    <source>
        <dbReference type="Proteomes" id="UP000290288"/>
    </source>
</evidence>
<sequence length="386" mass="44394">MSTAEDTSAVEESSVHEPPTDDPAVLEEDEIVWRDRYAWLLSAGYRLRDRYNPDWKPSWIGTNKEPLTCEDAHPIMFSSVNHAVRVETGEVVVLKHVDHSKFPREIEVMKYLSSEPLASDPRNHSVRPIDILQDPNDDNLSIIVIPVLRYFDDPPFETMGEALDFILQFLTAMHFLHENRVIHGDVSINNVMMDASGLYPGGFHPIRIERRPDFSGYSKAKYSRTEKPPKYYLIDFGLSKRYEEGEAPIPTEKPGTDRSVPEYLDVSKTVNPFFVDVYCVGNMIRQEFLDGDPDLQSVRGYYDFEFLRPLINGMTNDDPEQRPTMEVALAQFTQILEGMSSATLRSQCIKKGDEDFPAIFLRTSVERWFKKVSYIVRRLPPVPNHK</sequence>
<reference evidence="3 4" key="1">
    <citation type="submission" date="2019-01" db="EMBL/GenBank/DDBJ databases">
        <title>Draft genome sequence of Psathyrella aberdarensis IHI B618.</title>
        <authorList>
            <person name="Buettner E."/>
            <person name="Kellner H."/>
        </authorList>
    </citation>
    <scope>NUCLEOTIDE SEQUENCE [LARGE SCALE GENOMIC DNA]</scope>
    <source>
        <strain evidence="3 4">IHI B618</strain>
    </source>
</reference>
<dbReference type="Pfam" id="PF00069">
    <property type="entry name" value="Pkinase"/>
    <property type="match status" value="1"/>
</dbReference>
<dbReference type="GO" id="GO:0005634">
    <property type="term" value="C:nucleus"/>
    <property type="evidence" value="ECO:0007669"/>
    <property type="project" value="TreeGrafter"/>
</dbReference>
<organism evidence="3 4">
    <name type="scientific">Candolleomyces aberdarensis</name>
    <dbReference type="NCBI Taxonomy" id="2316362"/>
    <lineage>
        <taxon>Eukaryota</taxon>
        <taxon>Fungi</taxon>
        <taxon>Dikarya</taxon>
        <taxon>Basidiomycota</taxon>
        <taxon>Agaricomycotina</taxon>
        <taxon>Agaricomycetes</taxon>
        <taxon>Agaricomycetidae</taxon>
        <taxon>Agaricales</taxon>
        <taxon>Agaricineae</taxon>
        <taxon>Psathyrellaceae</taxon>
        <taxon>Candolleomyces</taxon>
    </lineage>
</organism>
<comment type="caution">
    <text evidence="3">The sequence shown here is derived from an EMBL/GenBank/DDBJ whole genome shotgun (WGS) entry which is preliminary data.</text>
</comment>
<dbReference type="AlphaFoldDB" id="A0A4V1Q3F3"/>
<evidence type="ECO:0000313" key="3">
    <source>
        <dbReference type="EMBL" id="RXW18388.1"/>
    </source>
</evidence>
<dbReference type="InterPro" id="IPR000719">
    <property type="entry name" value="Prot_kinase_dom"/>
</dbReference>
<proteinExistence type="predicted"/>
<dbReference type="Proteomes" id="UP000290288">
    <property type="component" value="Unassembled WGS sequence"/>
</dbReference>
<dbReference type="PANTHER" id="PTHR44167:SF30">
    <property type="entry name" value="PHOSPHORYLASE KINASE"/>
    <property type="match status" value="1"/>
</dbReference>
<dbReference type="STRING" id="2316362.A0A4V1Q3F3"/>
<feature type="domain" description="Protein kinase" evidence="2">
    <location>
        <begin position="26"/>
        <end position="336"/>
    </location>
</feature>
<accession>A0A4V1Q3F3</accession>
<dbReference type="CDD" id="cd00180">
    <property type="entry name" value="PKc"/>
    <property type="match status" value="1"/>
</dbReference>
<dbReference type="PANTHER" id="PTHR44167">
    <property type="entry name" value="OVARIAN-SPECIFIC SERINE/THREONINE-PROTEIN KINASE LOK-RELATED"/>
    <property type="match status" value="1"/>
</dbReference>
<dbReference type="GO" id="GO:0005524">
    <property type="term" value="F:ATP binding"/>
    <property type="evidence" value="ECO:0007669"/>
    <property type="project" value="InterPro"/>
</dbReference>
<evidence type="ECO:0000256" key="1">
    <source>
        <dbReference type="SAM" id="MobiDB-lite"/>
    </source>
</evidence>
<dbReference type="SMART" id="SM00220">
    <property type="entry name" value="S_TKc"/>
    <property type="match status" value="1"/>
</dbReference>
<dbReference type="InterPro" id="IPR008266">
    <property type="entry name" value="Tyr_kinase_AS"/>
</dbReference>
<dbReference type="GO" id="GO:0004674">
    <property type="term" value="F:protein serine/threonine kinase activity"/>
    <property type="evidence" value="ECO:0007669"/>
    <property type="project" value="TreeGrafter"/>
</dbReference>
<dbReference type="OrthoDB" id="5987198at2759"/>
<evidence type="ECO:0000259" key="2">
    <source>
        <dbReference type="PROSITE" id="PS50011"/>
    </source>
</evidence>
<gene>
    <name evidence="3" type="ORF">EST38_g7465</name>
</gene>
<feature type="region of interest" description="Disordered" evidence="1">
    <location>
        <begin position="1"/>
        <end position="26"/>
    </location>
</feature>
<keyword evidence="4" id="KW-1185">Reference proteome</keyword>
<dbReference type="Gene3D" id="1.10.510.10">
    <property type="entry name" value="Transferase(Phosphotransferase) domain 1"/>
    <property type="match status" value="1"/>
</dbReference>
<dbReference type="PROSITE" id="PS00109">
    <property type="entry name" value="PROTEIN_KINASE_TYR"/>
    <property type="match status" value="1"/>
</dbReference>
<dbReference type="EMBL" id="SDEE01000269">
    <property type="protein sequence ID" value="RXW18388.1"/>
    <property type="molecule type" value="Genomic_DNA"/>
</dbReference>
<dbReference type="PROSITE" id="PS50011">
    <property type="entry name" value="PROTEIN_KINASE_DOM"/>
    <property type="match status" value="1"/>
</dbReference>